<evidence type="ECO:0000256" key="11">
    <source>
        <dbReference type="SAM" id="Phobius"/>
    </source>
</evidence>
<dbReference type="STRING" id="6265.A0A0B2UR91"/>
<name>A0A0B2UR91_TOXCA</name>
<comment type="caution">
    <text evidence="12">The sequence shown here is derived from an EMBL/GenBank/DDBJ whole genome shotgun (WGS) entry which is preliminary data.</text>
</comment>
<keyword evidence="7 12" id="KW-0689">Ribosomal protein</keyword>
<evidence type="ECO:0000313" key="13">
    <source>
        <dbReference type="Proteomes" id="UP000031036"/>
    </source>
</evidence>
<evidence type="ECO:0000256" key="3">
    <source>
        <dbReference type="ARBA" id="ARBA00004514"/>
    </source>
</evidence>
<proteinExistence type="inferred from homology"/>
<gene>
    <name evidence="12" type="primary">RpS29</name>
    <name evidence="12" type="ORF">Tcan_18709</name>
</gene>
<accession>A0A0B2UR91</accession>
<keyword evidence="8" id="KW-0687">Ribonucleoprotein</keyword>
<evidence type="ECO:0000256" key="2">
    <source>
        <dbReference type="ARBA" id="ARBA00004427"/>
    </source>
</evidence>
<evidence type="ECO:0000256" key="4">
    <source>
        <dbReference type="ARBA" id="ARBA00009083"/>
    </source>
</evidence>
<dbReference type="OrthoDB" id="10252683at2759"/>
<comment type="cofactor">
    <cofactor evidence="1">
        <name>Zn(2+)</name>
        <dbReference type="ChEBI" id="CHEBI:29105"/>
    </cofactor>
</comment>
<dbReference type="NCBIfam" id="NF004424">
    <property type="entry name" value="PRK05766.1"/>
    <property type="match status" value="1"/>
</dbReference>
<dbReference type="InterPro" id="IPR039744">
    <property type="entry name" value="RIbosomal_uS14_euk_arc"/>
</dbReference>
<evidence type="ECO:0000313" key="12">
    <source>
        <dbReference type="EMBL" id="KHN71903.1"/>
    </source>
</evidence>
<dbReference type="PROSITE" id="PS00527">
    <property type="entry name" value="RIBOSOMAL_S14"/>
    <property type="match status" value="1"/>
</dbReference>
<evidence type="ECO:0000256" key="7">
    <source>
        <dbReference type="ARBA" id="ARBA00022980"/>
    </source>
</evidence>
<dbReference type="InterPro" id="IPR043140">
    <property type="entry name" value="Ribosomal_uS14_sf"/>
</dbReference>
<organism evidence="12 13">
    <name type="scientific">Toxocara canis</name>
    <name type="common">Canine roundworm</name>
    <dbReference type="NCBI Taxonomy" id="6265"/>
    <lineage>
        <taxon>Eukaryota</taxon>
        <taxon>Metazoa</taxon>
        <taxon>Ecdysozoa</taxon>
        <taxon>Nematoda</taxon>
        <taxon>Chromadorea</taxon>
        <taxon>Rhabditida</taxon>
        <taxon>Spirurina</taxon>
        <taxon>Ascaridomorpha</taxon>
        <taxon>Ascaridoidea</taxon>
        <taxon>Toxocaridae</taxon>
        <taxon>Toxocara</taxon>
    </lineage>
</organism>
<keyword evidence="11" id="KW-1133">Transmembrane helix</keyword>
<evidence type="ECO:0000256" key="9">
    <source>
        <dbReference type="ARBA" id="ARBA00035167"/>
    </source>
</evidence>
<dbReference type="PANTHER" id="PTHR12010">
    <property type="entry name" value="40S RIBOSOMAL PROTEIN S29"/>
    <property type="match status" value="1"/>
</dbReference>
<evidence type="ECO:0000256" key="8">
    <source>
        <dbReference type="ARBA" id="ARBA00023274"/>
    </source>
</evidence>
<keyword evidence="6" id="KW-0862">Zinc</keyword>
<protein>
    <recommendedName>
        <fullName evidence="9">Small ribosomal subunit protein uS14</fullName>
    </recommendedName>
    <alternativeName>
        <fullName evidence="10">40S ribosomal protein S29</fullName>
    </alternativeName>
</protein>
<comment type="subcellular location">
    <subcellularLocation>
        <location evidence="3">Cytoplasm</location>
        <location evidence="3">Cytosol</location>
    </subcellularLocation>
    <subcellularLocation>
        <location evidence="2">Rough endoplasmic reticulum</location>
    </subcellularLocation>
</comment>
<dbReference type="InterPro" id="IPR018271">
    <property type="entry name" value="Ribosomal_uS14_CS"/>
</dbReference>
<dbReference type="GO" id="GO:0005791">
    <property type="term" value="C:rough endoplasmic reticulum"/>
    <property type="evidence" value="ECO:0007669"/>
    <property type="project" value="UniProtKB-SubCell"/>
</dbReference>
<dbReference type="Proteomes" id="UP000031036">
    <property type="component" value="Unassembled WGS sequence"/>
</dbReference>
<dbReference type="GO" id="GO:0022627">
    <property type="term" value="C:cytosolic small ribosomal subunit"/>
    <property type="evidence" value="ECO:0007669"/>
    <property type="project" value="TreeGrafter"/>
</dbReference>
<evidence type="ECO:0000256" key="6">
    <source>
        <dbReference type="ARBA" id="ARBA00022833"/>
    </source>
</evidence>
<keyword evidence="11" id="KW-0812">Transmembrane</keyword>
<reference evidence="12 13" key="1">
    <citation type="submission" date="2014-11" db="EMBL/GenBank/DDBJ databases">
        <title>Genetic blueprint of the zoonotic pathogen Toxocara canis.</title>
        <authorList>
            <person name="Zhu X.-Q."/>
            <person name="Korhonen P.K."/>
            <person name="Cai H."/>
            <person name="Young N.D."/>
            <person name="Nejsum P."/>
            <person name="von Samson-Himmelstjerna G."/>
            <person name="Boag P.R."/>
            <person name="Tan P."/>
            <person name="Li Q."/>
            <person name="Min J."/>
            <person name="Yang Y."/>
            <person name="Wang X."/>
            <person name="Fang X."/>
            <person name="Hall R.S."/>
            <person name="Hofmann A."/>
            <person name="Sternberg P.W."/>
            <person name="Jex A.R."/>
            <person name="Gasser R.B."/>
        </authorList>
    </citation>
    <scope>NUCLEOTIDE SEQUENCE [LARGE SCALE GENOMIC DNA]</scope>
    <source>
        <strain evidence="12">PN_DK_2014</strain>
    </source>
</reference>
<dbReference type="InterPro" id="IPR001209">
    <property type="entry name" value="Ribosomal_uS14"/>
</dbReference>
<dbReference type="FunFam" id="4.10.830.10:FF:000002">
    <property type="entry name" value="40S ribosomal protein S29"/>
    <property type="match status" value="1"/>
</dbReference>
<keyword evidence="13" id="KW-1185">Reference proteome</keyword>
<sequence length="93" mass="11170">MFISVIFLAEQWLCIRRFVIIHLISSRVCSNHHGLIRKYGLNMCRRCFREYSTDIGFRKVFFYLCIYSVTCMTTSAYHRYSMHTSLAHLATFW</sequence>
<dbReference type="PANTHER" id="PTHR12010:SF2">
    <property type="entry name" value="40S RIBOSOMAL PROTEIN S29"/>
    <property type="match status" value="1"/>
</dbReference>
<keyword evidence="11" id="KW-0472">Membrane</keyword>
<comment type="subunit">
    <text evidence="5">Component of the 40S small ribosomal subunit.</text>
</comment>
<dbReference type="Pfam" id="PF00253">
    <property type="entry name" value="Ribosomal_S14"/>
    <property type="match status" value="1"/>
</dbReference>
<evidence type="ECO:0000256" key="1">
    <source>
        <dbReference type="ARBA" id="ARBA00001947"/>
    </source>
</evidence>
<dbReference type="GO" id="GO:0003735">
    <property type="term" value="F:structural constituent of ribosome"/>
    <property type="evidence" value="ECO:0007669"/>
    <property type="project" value="InterPro"/>
</dbReference>
<dbReference type="GO" id="GO:0002181">
    <property type="term" value="P:cytoplasmic translation"/>
    <property type="evidence" value="ECO:0007669"/>
    <property type="project" value="TreeGrafter"/>
</dbReference>
<dbReference type="Gene3D" id="4.10.830.10">
    <property type="entry name" value="30s Ribosomal Protein S14, Chain N"/>
    <property type="match status" value="1"/>
</dbReference>
<evidence type="ECO:0000256" key="5">
    <source>
        <dbReference type="ARBA" id="ARBA00011542"/>
    </source>
</evidence>
<evidence type="ECO:0000256" key="10">
    <source>
        <dbReference type="ARBA" id="ARBA00035455"/>
    </source>
</evidence>
<dbReference type="AlphaFoldDB" id="A0A0B2UR91"/>
<dbReference type="GO" id="GO:0008270">
    <property type="term" value="F:zinc ion binding"/>
    <property type="evidence" value="ECO:0007669"/>
    <property type="project" value="InterPro"/>
</dbReference>
<feature type="transmembrane region" description="Helical" evidence="11">
    <location>
        <begin position="60"/>
        <end position="77"/>
    </location>
</feature>
<comment type="similarity">
    <text evidence="4">Belongs to the universal ribosomal protein uS14 family.</text>
</comment>
<dbReference type="EMBL" id="JPKZ01014295">
    <property type="protein sequence ID" value="KHN71903.1"/>
    <property type="molecule type" value="Genomic_DNA"/>
</dbReference>